<dbReference type="AlphaFoldDB" id="A0A2W7NJP9"/>
<accession>A0A2W7NJP9</accession>
<keyword evidence="3" id="KW-1185">Reference proteome</keyword>
<evidence type="ECO:0000313" key="3">
    <source>
        <dbReference type="Proteomes" id="UP000248916"/>
    </source>
</evidence>
<dbReference type="NCBIfam" id="TIGR03177">
    <property type="entry name" value="pilus_cpaB"/>
    <property type="match status" value="1"/>
</dbReference>
<dbReference type="InterPro" id="IPR031571">
    <property type="entry name" value="RcpC_dom"/>
</dbReference>
<protein>
    <submittedName>
        <fullName evidence="2">Pilus assembly protein CpaB</fullName>
    </submittedName>
</protein>
<name>A0A2W7NJP9_9RHOB</name>
<proteinExistence type="predicted"/>
<gene>
    <name evidence="2" type="ORF">LX81_00140</name>
</gene>
<reference evidence="2 3" key="1">
    <citation type="submission" date="2018-06" db="EMBL/GenBank/DDBJ databases">
        <title>Genomic Encyclopedia of Archaeal and Bacterial Type Strains, Phase II (KMG-II): from individual species to whole genera.</title>
        <authorList>
            <person name="Goeker M."/>
        </authorList>
    </citation>
    <scope>NUCLEOTIDE SEQUENCE [LARGE SCALE GENOMIC DNA]</scope>
    <source>
        <strain evidence="2 3">DSM 22009</strain>
    </source>
</reference>
<dbReference type="InterPro" id="IPR017592">
    <property type="entry name" value="Pilus_assmbl_Flp-typ_CpaB"/>
</dbReference>
<dbReference type="EMBL" id="QKZL01000001">
    <property type="protein sequence ID" value="PZX19683.1"/>
    <property type="molecule type" value="Genomic_DNA"/>
</dbReference>
<dbReference type="Proteomes" id="UP000248916">
    <property type="component" value="Unassembled WGS sequence"/>
</dbReference>
<dbReference type="CDD" id="cd11614">
    <property type="entry name" value="SAF_CpaB_FlgA_like"/>
    <property type="match status" value="1"/>
</dbReference>
<organism evidence="2 3">
    <name type="scientific">Palleronia aestuarii</name>
    <dbReference type="NCBI Taxonomy" id="568105"/>
    <lineage>
        <taxon>Bacteria</taxon>
        <taxon>Pseudomonadati</taxon>
        <taxon>Pseudomonadota</taxon>
        <taxon>Alphaproteobacteria</taxon>
        <taxon>Rhodobacterales</taxon>
        <taxon>Roseobacteraceae</taxon>
        <taxon>Palleronia</taxon>
    </lineage>
</organism>
<dbReference type="RefSeq" id="WP_111535362.1">
    <property type="nucleotide sequence ID" value="NZ_QKZL01000001.1"/>
</dbReference>
<evidence type="ECO:0000313" key="2">
    <source>
        <dbReference type="EMBL" id="PZX19683.1"/>
    </source>
</evidence>
<dbReference type="OrthoDB" id="163768at2"/>
<dbReference type="Pfam" id="PF16976">
    <property type="entry name" value="RcpC"/>
    <property type="match status" value="1"/>
</dbReference>
<evidence type="ECO:0000259" key="1">
    <source>
        <dbReference type="Pfam" id="PF16976"/>
    </source>
</evidence>
<comment type="caution">
    <text evidence="2">The sequence shown here is derived from an EMBL/GenBank/DDBJ whole genome shotgun (WGS) entry which is preliminary data.</text>
</comment>
<sequence>MRLVFMVVLLAGLGLAGFAAYTAKEYIDANKSALAAERARNAPQVALQPAFVVNRAVAYGERLSANDVRLVAFPVEATPEGVFRSEEELFPNGTGVERSVLRAMEPNEAVLASKVTKPGEDAGVSARLAEGMRAFAIRVDVATGVSGFLRPGDRVDVYWSGTLPASSGERENVTKLIDTNVRLVAIDQSAEEDRSGATVARTVTVEASPRQVAALAQAQATGSLFLSLVGAEDISVAEAVEIDQRELLGLKRESRVEVQRQEVCTVRTRRGSEVVEIPVTCRN</sequence>
<feature type="domain" description="Flp pilus assembly protein RcpC/CpaB" evidence="1">
    <location>
        <begin position="123"/>
        <end position="228"/>
    </location>
</feature>